<dbReference type="Pfam" id="PF07228">
    <property type="entry name" value="SpoIIE"/>
    <property type="match status" value="1"/>
</dbReference>
<dbReference type="Pfam" id="PF13185">
    <property type="entry name" value="GAF_2"/>
    <property type="match status" value="1"/>
</dbReference>
<dbReference type="SUPFAM" id="SSF55781">
    <property type="entry name" value="GAF domain-like"/>
    <property type="match status" value="2"/>
</dbReference>
<evidence type="ECO:0000313" key="4">
    <source>
        <dbReference type="Proteomes" id="UP001230654"/>
    </source>
</evidence>
<comment type="caution">
    <text evidence="3">The sequence shown here is derived from an EMBL/GenBank/DDBJ whole genome shotgun (WGS) entry which is preliminary data.</text>
</comment>
<dbReference type="InterPro" id="IPR003594">
    <property type="entry name" value="HATPase_dom"/>
</dbReference>
<gene>
    <name evidence="3" type="ORF">QF030_007167</name>
</gene>
<dbReference type="InterPro" id="IPR013655">
    <property type="entry name" value="PAS_fold_3"/>
</dbReference>
<reference evidence="3 4" key="1">
    <citation type="submission" date="2023-07" db="EMBL/GenBank/DDBJ databases">
        <title>Comparative genomics of wheat-associated soil bacteria to identify genetic determinants of phenazine resistance.</title>
        <authorList>
            <person name="Mouncey N."/>
        </authorList>
    </citation>
    <scope>NUCLEOTIDE SEQUENCE [LARGE SCALE GENOMIC DNA]</scope>
    <source>
        <strain evidence="3 4">B2I6</strain>
    </source>
</reference>
<dbReference type="SMART" id="SM00331">
    <property type="entry name" value="PP2C_SIG"/>
    <property type="match status" value="1"/>
</dbReference>
<accession>A0ABU0P0V4</accession>
<dbReference type="Pfam" id="PF13581">
    <property type="entry name" value="HATPase_c_2"/>
    <property type="match status" value="1"/>
</dbReference>
<organism evidence="3 4">
    <name type="scientific">Streptomyces rishiriensis</name>
    <dbReference type="NCBI Taxonomy" id="68264"/>
    <lineage>
        <taxon>Bacteria</taxon>
        <taxon>Bacillati</taxon>
        <taxon>Actinomycetota</taxon>
        <taxon>Actinomycetes</taxon>
        <taxon>Kitasatosporales</taxon>
        <taxon>Streptomycetaceae</taxon>
        <taxon>Streptomyces</taxon>
    </lineage>
</organism>
<dbReference type="SUPFAM" id="SSF55874">
    <property type="entry name" value="ATPase domain of HSP90 chaperone/DNA topoisomerase II/histidine kinase"/>
    <property type="match status" value="1"/>
</dbReference>
<dbReference type="InterPro" id="IPR001932">
    <property type="entry name" value="PPM-type_phosphatase-like_dom"/>
</dbReference>
<keyword evidence="1" id="KW-0378">Hydrolase</keyword>
<dbReference type="SUPFAM" id="SSF81606">
    <property type="entry name" value="PP2C-like"/>
    <property type="match status" value="1"/>
</dbReference>
<dbReference type="PANTHER" id="PTHR43156:SF2">
    <property type="entry name" value="STAGE II SPORULATION PROTEIN E"/>
    <property type="match status" value="1"/>
</dbReference>
<dbReference type="InterPro" id="IPR036457">
    <property type="entry name" value="PPM-type-like_dom_sf"/>
</dbReference>
<dbReference type="EMBL" id="JAUSWV010000002">
    <property type="protein sequence ID" value="MDQ0584989.1"/>
    <property type="molecule type" value="Genomic_DNA"/>
</dbReference>
<dbReference type="InterPro" id="IPR003018">
    <property type="entry name" value="GAF"/>
</dbReference>
<dbReference type="InterPro" id="IPR052016">
    <property type="entry name" value="Bact_Sigma-Reg"/>
</dbReference>
<dbReference type="Gene3D" id="3.30.450.40">
    <property type="match status" value="2"/>
</dbReference>
<dbReference type="InterPro" id="IPR036890">
    <property type="entry name" value="HATPase_C_sf"/>
</dbReference>
<dbReference type="InterPro" id="IPR029016">
    <property type="entry name" value="GAF-like_dom_sf"/>
</dbReference>
<evidence type="ECO:0000259" key="2">
    <source>
        <dbReference type="SMART" id="SM00331"/>
    </source>
</evidence>
<dbReference type="Proteomes" id="UP001230654">
    <property type="component" value="Unassembled WGS sequence"/>
</dbReference>
<evidence type="ECO:0000313" key="3">
    <source>
        <dbReference type="EMBL" id="MDQ0584989.1"/>
    </source>
</evidence>
<dbReference type="CDD" id="cd16936">
    <property type="entry name" value="HATPase_RsbW-like"/>
    <property type="match status" value="1"/>
</dbReference>
<sequence>MDSHACHDIPVRNACVKTCSVGFERGRRPLPLAGAMKRPQGLRGDTFGAVMADVVSQGAAERRTGPLCAEIALKTIAADPASPERVRRTLEQALVFAGAVLAAVYTPDGDGDLLRLVESAGVPRTLYGLRESYPLDGRSPPADAHRAGRPLWLGPAELADCAEARRMPARDIHLAVLPVHGGTGGCLLAVSERPGGFGADDRACLQLVAEAVVLPAPALPAEDEELRPHAFSLAMDSGRVEVGDALLELFAMSRDRFDGRVETLLGLTVPEDLPSLMSVVEADHMSIGERELEFRVLQPAGPPRWLRLRGRLLPGDGRPARLVGTVTDASTLRGEVNDVARVQRLAAALATAGTVSDVGQAVVAALRKPLRADRIALAELENDRLVVTVLDPPEPEAWPELWQLEWRAEWPDAPVRAMPTLAAALHEGRARIWPAGTALEPALAEVGPGGLAVLPLSAGSRMAGACLIGWDEPHDFGPDERALLTASAGLAGQALSRVRAFDAEHELVGMLQRQLLPRRLPELPGAVAVARYLPATAGLELGGDWYDVIPLSDHHVALVIGDVQGHSAGAATLMGQMRTALRAYAAEGHPPDVVVSHANRLLMELETDLFATCCYVDVDMEEGTAWCVRAGHPPPVLRYPDGSTDIAETDGGPPLGVVTRAEFPMTPLRLVPGTVIALTTDGLVESADMDIDTGLGRLAHELSVSDPARLGPLADALLGNAHRGDDVALLLMRYDGMAVKPLREGWTVWRVPEAARQARRFTRRTLRVWGVPADAMDTALLVVSELVTNALVHTDGRVRLDLVLIGRRLRVAVTDASPRSPVKPSSLGWEATGGRGILLVEAMSDAWGTVPVSGGKQVWSDLSLDH</sequence>
<dbReference type="PANTHER" id="PTHR43156">
    <property type="entry name" value="STAGE II SPORULATION PROTEIN E-RELATED"/>
    <property type="match status" value="1"/>
</dbReference>
<evidence type="ECO:0000256" key="1">
    <source>
        <dbReference type="ARBA" id="ARBA00022801"/>
    </source>
</evidence>
<dbReference type="Pfam" id="PF08447">
    <property type="entry name" value="PAS_3"/>
    <property type="match status" value="1"/>
</dbReference>
<dbReference type="InterPro" id="IPR035965">
    <property type="entry name" value="PAS-like_dom_sf"/>
</dbReference>
<dbReference type="Gene3D" id="3.60.40.10">
    <property type="entry name" value="PPM-type phosphatase domain"/>
    <property type="match status" value="1"/>
</dbReference>
<feature type="domain" description="PPM-type phosphatase" evidence="2">
    <location>
        <begin position="526"/>
        <end position="734"/>
    </location>
</feature>
<keyword evidence="4" id="KW-1185">Reference proteome</keyword>
<name>A0ABU0P0V4_STRRH</name>
<dbReference type="SUPFAM" id="SSF55785">
    <property type="entry name" value="PYP-like sensor domain (PAS domain)"/>
    <property type="match status" value="1"/>
</dbReference>
<dbReference type="Gene3D" id="3.30.565.10">
    <property type="entry name" value="Histidine kinase-like ATPase, C-terminal domain"/>
    <property type="match status" value="1"/>
</dbReference>
<proteinExistence type="predicted"/>
<dbReference type="Gene3D" id="3.30.450.20">
    <property type="entry name" value="PAS domain"/>
    <property type="match status" value="1"/>
</dbReference>
<protein>
    <submittedName>
        <fullName evidence="3">Anti-sigma regulatory factor (Ser/Thr protein kinase)/PAS domain-containing protein</fullName>
    </submittedName>
</protein>